<dbReference type="EMBL" id="QCZI01000015">
    <property type="protein sequence ID" value="PWA04385.1"/>
    <property type="molecule type" value="Genomic_DNA"/>
</dbReference>
<name>A0A2U1JH87_9FLAO</name>
<organism evidence="2 3">
    <name type="scientific">Flavobacterium psychrotolerans</name>
    <dbReference type="NCBI Taxonomy" id="2169410"/>
    <lineage>
        <taxon>Bacteria</taxon>
        <taxon>Pseudomonadati</taxon>
        <taxon>Bacteroidota</taxon>
        <taxon>Flavobacteriia</taxon>
        <taxon>Flavobacteriales</taxon>
        <taxon>Flavobacteriaceae</taxon>
        <taxon>Flavobacterium</taxon>
    </lineage>
</organism>
<evidence type="ECO:0000313" key="2">
    <source>
        <dbReference type="EMBL" id="PWA04385.1"/>
    </source>
</evidence>
<accession>A0A2U1JH87</accession>
<reference evidence="2 3" key="1">
    <citation type="submission" date="2018-04" db="EMBL/GenBank/DDBJ databases">
        <title>Flavobacterium sp. nov., isolated from glacier ice.</title>
        <authorList>
            <person name="Liu Q."/>
            <person name="Xin Y.-H."/>
        </authorList>
    </citation>
    <scope>NUCLEOTIDE SEQUENCE [LARGE SCALE GENOMIC DNA]</scope>
    <source>
        <strain evidence="2 3">RB1R5</strain>
    </source>
</reference>
<dbReference type="Gene3D" id="3.40.970.30">
    <property type="entry name" value="yp_829618.1 like domains"/>
    <property type="match status" value="1"/>
</dbReference>
<evidence type="ECO:0000259" key="1">
    <source>
        <dbReference type="Pfam" id="PF25056"/>
    </source>
</evidence>
<gene>
    <name evidence="2" type="ORF">DB895_11575</name>
</gene>
<dbReference type="Pfam" id="PF25056">
    <property type="entry name" value="DUF7793"/>
    <property type="match status" value="1"/>
</dbReference>
<dbReference type="InterPro" id="IPR056695">
    <property type="entry name" value="DUF7793"/>
</dbReference>
<protein>
    <recommendedName>
        <fullName evidence="1">DUF7793 domain-containing protein</fullName>
    </recommendedName>
</protein>
<proteinExistence type="predicted"/>
<comment type="caution">
    <text evidence="2">The sequence shown here is derived from an EMBL/GenBank/DDBJ whole genome shotgun (WGS) entry which is preliminary data.</text>
</comment>
<dbReference type="AlphaFoldDB" id="A0A2U1JH87"/>
<evidence type="ECO:0000313" key="3">
    <source>
        <dbReference type="Proteomes" id="UP000245449"/>
    </source>
</evidence>
<keyword evidence="3" id="KW-1185">Reference proteome</keyword>
<feature type="domain" description="DUF7793" evidence="1">
    <location>
        <begin position="15"/>
        <end position="127"/>
    </location>
</feature>
<dbReference type="RefSeq" id="WP_116725524.1">
    <property type="nucleotide sequence ID" value="NZ_QCZI01000015.1"/>
</dbReference>
<dbReference type="Proteomes" id="UP000245449">
    <property type="component" value="Unassembled WGS sequence"/>
</dbReference>
<sequence>MKIKKYPQVTFSKELDDDIIFLKFTESVIIDVKIAEDLIAKRIEFAENKDHYLIVNASKSTQGFTRGAKELFRHPEIGLKNILGAAFIVNNPVTVLLINILIKATPSISSKYFSNEKEALSWVKKLKESNKTG</sequence>